<proteinExistence type="predicted"/>
<organism evidence="2 3">
    <name type="scientific">Azospirillum endophyticum</name>
    <dbReference type="NCBI Taxonomy" id="2800326"/>
    <lineage>
        <taxon>Bacteria</taxon>
        <taxon>Pseudomonadati</taxon>
        <taxon>Pseudomonadota</taxon>
        <taxon>Alphaproteobacteria</taxon>
        <taxon>Rhodospirillales</taxon>
        <taxon>Azospirillaceae</taxon>
        <taxon>Azospirillum</taxon>
    </lineage>
</organism>
<dbReference type="CDD" id="cd00093">
    <property type="entry name" value="HTH_XRE"/>
    <property type="match status" value="1"/>
</dbReference>
<name>A0ABS1EXH7_9PROT</name>
<dbReference type="Gene3D" id="1.10.260.40">
    <property type="entry name" value="lambda repressor-like DNA-binding domains"/>
    <property type="match status" value="1"/>
</dbReference>
<evidence type="ECO:0000313" key="2">
    <source>
        <dbReference type="EMBL" id="MBK1835863.1"/>
    </source>
</evidence>
<evidence type="ECO:0000313" key="3">
    <source>
        <dbReference type="Proteomes" id="UP000652760"/>
    </source>
</evidence>
<protein>
    <submittedName>
        <fullName evidence="2">Helix-turn-helix transcriptional regulator</fullName>
    </submittedName>
</protein>
<dbReference type="PROSITE" id="PS50943">
    <property type="entry name" value="HTH_CROC1"/>
    <property type="match status" value="1"/>
</dbReference>
<gene>
    <name evidence="2" type="ORF">JHL17_00415</name>
</gene>
<comment type="caution">
    <text evidence="2">The sequence shown here is derived from an EMBL/GenBank/DDBJ whole genome shotgun (WGS) entry which is preliminary data.</text>
</comment>
<dbReference type="Proteomes" id="UP000652760">
    <property type="component" value="Unassembled WGS sequence"/>
</dbReference>
<feature type="domain" description="HTH cro/C1-type" evidence="1">
    <location>
        <begin position="21"/>
        <end position="72"/>
    </location>
</feature>
<keyword evidence="3" id="KW-1185">Reference proteome</keyword>
<dbReference type="EMBL" id="JAENHM010000002">
    <property type="protein sequence ID" value="MBK1835863.1"/>
    <property type="molecule type" value="Genomic_DNA"/>
</dbReference>
<dbReference type="SMART" id="SM00530">
    <property type="entry name" value="HTH_XRE"/>
    <property type="match status" value="1"/>
</dbReference>
<dbReference type="RefSeq" id="WP_200190084.1">
    <property type="nucleotide sequence ID" value="NZ_JAENHM010000002.1"/>
</dbReference>
<evidence type="ECO:0000259" key="1">
    <source>
        <dbReference type="PROSITE" id="PS50943"/>
    </source>
</evidence>
<accession>A0ABS1EXH7</accession>
<dbReference type="Pfam" id="PF01381">
    <property type="entry name" value="HTH_3"/>
    <property type="match status" value="1"/>
</dbReference>
<sequence length="101" mass="10910">MLDFEFASPDDLCRAVAKRAREMRLAADLTQEGLAARSGVSLGSLKRFESTGAISLESLARLAITLRAEDGFGGLFSPRPFATMAEVLAVPPAKRRRGRKS</sequence>
<dbReference type="SUPFAM" id="SSF47413">
    <property type="entry name" value="lambda repressor-like DNA-binding domains"/>
    <property type="match status" value="1"/>
</dbReference>
<dbReference type="InterPro" id="IPR001387">
    <property type="entry name" value="Cro/C1-type_HTH"/>
</dbReference>
<reference evidence="3" key="1">
    <citation type="submission" date="2021-01" db="EMBL/GenBank/DDBJ databases">
        <title>Genome public.</title>
        <authorList>
            <person name="Liu C."/>
            <person name="Sun Q."/>
        </authorList>
    </citation>
    <scope>NUCLEOTIDE SEQUENCE [LARGE SCALE GENOMIC DNA]</scope>
    <source>
        <strain evidence="3">YIM B02556</strain>
    </source>
</reference>
<dbReference type="InterPro" id="IPR010982">
    <property type="entry name" value="Lambda_DNA-bd_dom_sf"/>
</dbReference>